<dbReference type="SUPFAM" id="SSF53901">
    <property type="entry name" value="Thiolase-like"/>
    <property type="match status" value="1"/>
</dbReference>
<dbReference type="InterPro" id="IPR016036">
    <property type="entry name" value="Malonyl_transacylase_ACP-bd"/>
</dbReference>
<comment type="caution">
    <text evidence="7">The sequence shown here is derived from an EMBL/GenBank/DDBJ whole genome shotgun (WGS) entry which is preliminary data.</text>
</comment>
<dbReference type="Pfam" id="PF00109">
    <property type="entry name" value="ketoacyl-synt"/>
    <property type="match status" value="1"/>
</dbReference>
<name>A0ABP6YN21_9ACTN</name>
<dbReference type="InterPro" id="IPR032821">
    <property type="entry name" value="PKS_assoc"/>
</dbReference>
<dbReference type="PROSITE" id="PS52004">
    <property type="entry name" value="KS3_2"/>
    <property type="match status" value="1"/>
</dbReference>
<feature type="domain" description="Carrier" evidence="5">
    <location>
        <begin position="1"/>
        <end position="73"/>
    </location>
</feature>
<dbReference type="InterPro" id="IPR020806">
    <property type="entry name" value="PKS_PP-bd"/>
</dbReference>
<dbReference type="SMART" id="SM00825">
    <property type="entry name" value="PKS_KS"/>
    <property type="match status" value="1"/>
</dbReference>
<dbReference type="Pfam" id="PF00550">
    <property type="entry name" value="PP-binding"/>
    <property type="match status" value="1"/>
</dbReference>
<keyword evidence="3" id="KW-0808">Transferase</keyword>
<dbReference type="PANTHER" id="PTHR43775">
    <property type="entry name" value="FATTY ACID SYNTHASE"/>
    <property type="match status" value="1"/>
</dbReference>
<dbReference type="InterPro" id="IPR016039">
    <property type="entry name" value="Thiolase-like"/>
</dbReference>
<dbReference type="InterPro" id="IPR016035">
    <property type="entry name" value="Acyl_Trfase/lysoPLipase"/>
</dbReference>
<feature type="region of interest" description="Disordered" evidence="4">
    <location>
        <begin position="928"/>
        <end position="951"/>
    </location>
</feature>
<dbReference type="PANTHER" id="PTHR43775:SF37">
    <property type="entry name" value="SI:DKEY-61P9.11"/>
    <property type="match status" value="1"/>
</dbReference>
<dbReference type="RefSeq" id="WP_345570088.1">
    <property type="nucleotide sequence ID" value="NZ_BAABDQ010000022.1"/>
</dbReference>
<dbReference type="InterPro" id="IPR014031">
    <property type="entry name" value="Ketoacyl_synth_C"/>
</dbReference>
<feature type="compositionally biased region" description="Basic and acidic residues" evidence="4">
    <location>
        <begin position="928"/>
        <end position="947"/>
    </location>
</feature>
<organism evidence="7 8">
    <name type="scientific">Nonomuraea rosea</name>
    <dbReference type="NCBI Taxonomy" id="638574"/>
    <lineage>
        <taxon>Bacteria</taxon>
        <taxon>Bacillati</taxon>
        <taxon>Actinomycetota</taxon>
        <taxon>Actinomycetes</taxon>
        <taxon>Streptosporangiales</taxon>
        <taxon>Streptosporangiaceae</taxon>
        <taxon>Nonomuraea</taxon>
    </lineage>
</organism>
<dbReference type="SUPFAM" id="SSF47336">
    <property type="entry name" value="ACP-like"/>
    <property type="match status" value="1"/>
</dbReference>
<evidence type="ECO:0000313" key="8">
    <source>
        <dbReference type="Proteomes" id="UP001500630"/>
    </source>
</evidence>
<evidence type="ECO:0000259" key="5">
    <source>
        <dbReference type="PROSITE" id="PS50075"/>
    </source>
</evidence>
<evidence type="ECO:0000259" key="6">
    <source>
        <dbReference type="PROSITE" id="PS52004"/>
    </source>
</evidence>
<dbReference type="Proteomes" id="UP001500630">
    <property type="component" value="Unassembled WGS sequence"/>
</dbReference>
<evidence type="ECO:0000256" key="3">
    <source>
        <dbReference type="ARBA" id="ARBA00022679"/>
    </source>
</evidence>
<dbReference type="Pfam" id="PF00698">
    <property type="entry name" value="Acyl_transf_1"/>
    <property type="match status" value="1"/>
</dbReference>
<dbReference type="Pfam" id="PF02801">
    <property type="entry name" value="Ketoacyl-synt_C"/>
    <property type="match status" value="1"/>
</dbReference>
<evidence type="ECO:0000256" key="2">
    <source>
        <dbReference type="ARBA" id="ARBA00022553"/>
    </source>
</evidence>
<gene>
    <name evidence="7" type="ORF">GCM10022419_079190</name>
</gene>
<dbReference type="SMART" id="SM00827">
    <property type="entry name" value="PKS_AT"/>
    <property type="match status" value="1"/>
</dbReference>
<dbReference type="Gene3D" id="3.40.47.10">
    <property type="match status" value="1"/>
</dbReference>
<evidence type="ECO:0000313" key="7">
    <source>
        <dbReference type="EMBL" id="GAA3585421.1"/>
    </source>
</evidence>
<keyword evidence="8" id="KW-1185">Reference proteome</keyword>
<dbReference type="PROSITE" id="PS00606">
    <property type="entry name" value="KS3_1"/>
    <property type="match status" value="1"/>
</dbReference>
<feature type="domain" description="Ketosynthase family 3 (KS3)" evidence="6">
    <location>
        <begin position="137"/>
        <end position="549"/>
    </location>
</feature>
<evidence type="ECO:0000256" key="1">
    <source>
        <dbReference type="ARBA" id="ARBA00022450"/>
    </source>
</evidence>
<dbReference type="InterPro" id="IPR050091">
    <property type="entry name" value="PKS_NRPS_Biosynth_Enz"/>
</dbReference>
<accession>A0ABP6YN21</accession>
<dbReference type="SUPFAM" id="SSF55048">
    <property type="entry name" value="Probable ACP-binding domain of malonyl-CoA ACP transacylase"/>
    <property type="match status" value="1"/>
</dbReference>
<dbReference type="InterPro" id="IPR020841">
    <property type="entry name" value="PKS_Beta-ketoAc_synthase_dom"/>
</dbReference>
<dbReference type="Gene3D" id="1.10.1200.10">
    <property type="entry name" value="ACP-like"/>
    <property type="match status" value="1"/>
</dbReference>
<keyword evidence="2" id="KW-0597">Phosphoprotein</keyword>
<dbReference type="SUPFAM" id="SSF52151">
    <property type="entry name" value="FabD/lysophospholipase-like"/>
    <property type="match status" value="1"/>
</dbReference>
<dbReference type="CDD" id="cd00833">
    <property type="entry name" value="PKS"/>
    <property type="match status" value="1"/>
</dbReference>
<dbReference type="Gene3D" id="3.40.366.10">
    <property type="entry name" value="Malonyl-Coenzyme A Acyl Carrier Protein, domain 2"/>
    <property type="match status" value="1"/>
</dbReference>
<dbReference type="InterPro" id="IPR001227">
    <property type="entry name" value="Ac_transferase_dom_sf"/>
</dbReference>
<protein>
    <recommendedName>
        <fullName evidence="9">Carrier domain-containing protein</fullName>
    </recommendedName>
</protein>
<proteinExistence type="predicted"/>
<sequence length="1014" mass="102421">MNLLDLLLGLVAERMGVAEVDPDRLFIDYGIGSYDAVALAGVLAEHTGTTLPNSAFYEHPTARALAAYLEGVVGGPALASTSGDTGTHLGTSGSYPGAHPGTSGDTGTRHGAFDGVGGTRSGFGRMGGMGGDGGLVAEPVAIVGIGCRLPGADGPGELWELLTSGADLVGPVPAARAERDEGWSEPGVGVGGFLPEVEAFDPAFFAINAREAAAMDPQQRMVLEVAHEALQDAGLRVADVTRTSTGVFVGISSNDYLVGRFSGGPAPDAYTPTGTAHSVAANRISYVFDLHGPSMAIDTACSSSLVAIHQAALALRTGQCDVALAGGVNAVLSPDIGRCFRTAGVLAPDGRCKSFGAGADGMGRSEGTVMVALKRLPDALAAGDRVYALIRGGAVNSDGRTNGLMSPSAPAQVRLLRAACRSAGVAPGQVEYVEAHGSGTRLGDLMELRALSEVLGTAQRLEPLRVGSLKSNLGHLEAAAGAAGVAKVALAMFHGVLPGGLHADHPAEDFGWDAGGLRVLTRAERWGGRLAGVSSFGFGGTNAHLILQTPPSHPAAPSPGEAAPSSAAAVVSTAEVAWASGGVSGAASASGATAEAASGGVASPSPARWAVRSRRYLPLSAHTPQALRELAERWRDLLVEPGLDLAAACHTAGARRDHHAYRLAVSGTDAADLAAELERALTDLVATPPSGPVTGGLALVFTGEPTLLGTSAEGLPGAELAEVLRRAGIVPEMVIGDEVGELSAAYYSGALSAADAQDVAAGRARLLAGLPIPHALRVRLAARLAEALCRRTGPGLAVAAVESPQTCVIAGPPVALARVRAALADGGVPCAELGPATAAHSEPAAQAAPELEAALAGLTPQDGLVTLVSTLTGGPVDGKALDAAHWAGQLARPSLLGDALSYALDHGVRTFVEIGPGSLGPHLRALEKSTEKSAEKGTEKGTDKAAGKADTVAKGGRKARIVRCAGPDDVPSALIRLYELGHAPHWAVLNPVAGVTSIPLLPWSREWSSVEVTA</sequence>
<evidence type="ECO:0000256" key="4">
    <source>
        <dbReference type="SAM" id="MobiDB-lite"/>
    </source>
</evidence>
<dbReference type="InterPro" id="IPR014043">
    <property type="entry name" value="Acyl_transferase_dom"/>
</dbReference>
<keyword evidence="1" id="KW-0596">Phosphopantetheine</keyword>
<dbReference type="InterPro" id="IPR009081">
    <property type="entry name" value="PP-bd_ACP"/>
</dbReference>
<reference evidence="8" key="1">
    <citation type="journal article" date="2019" name="Int. J. Syst. Evol. Microbiol.">
        <title>The Global Catalogue of Microorganisms (GCM) 10K type strain sequencing project: providing services to taxonomists for standard genome sequencing and annotation.</title>
        <authorList>
            <consortium name="The Broad Institute Genomics Platform"/>
            <consortium name="The Broad Institute Genome Sequencing Center for Infectious Disease"/>
            <person name="Wu L."/>
            <person name="Ma J."/>
        </authorList>
    </citation>
    <scope>NUCLEOTIDE SEQUENCE [LARGE SCALE GENOMIC DNA]</scope>
    <source>
        <strain evidence="8">JCM 17326</strain>
    </source>
</reference>
<feature type="compositionally biased region" description="Polar residues" evidence="4">
    <location>
        <begin position="82"/>
        <end position="94"/>
    </location>
</feature>
<dbReference type="PROSITE" id="PS50075">
    <property type="entry name" value="CARRIER"/>
    <property type="match status" value="1"/>
</dbReference>
<evidence type="ECO:0008006" key="9">
    <source>
        <dbReference type="Google" id="ProtNLM"/>
    </source>
</evidence>
<feature type="region of interest" description="Disordered" evidence="4">
    <location>
        <begin position="82"/>
        <end position="111"/>
    </location>
</feature>
<dbReference type="InterPro" id="IPR018201">
    <property type="entry name" value="Ketoacyl_synth_AS"/>
</dbReference>
<dbReference type="Pfam" id="PF22621">
    <property type="entry name" value="CurL-like_PKS_C"/>
    <property type="match status" value="1"/>
</dbReference>
<dbReference type="InterPro" id="IPR036736">
    <property type="entry name" value="ACP-like_sf"/>
</dbReference>
<dbReference type="EMBL" id="BAABDQ010000022">
    <property type="protein sequence ID" value="GAA3585421.1"/>
    <property type="molecule type" value="Genomic_DNA"/>
</dbReference>
<dbReference type="InterPro" id="IPR014030">
    <property type="entry name" value="Ketoacyl_synth_N"/>
</dbReference>
<dbReference type="Pfam" id="PF16197">
    <property type="entry name" value="KAsynt_C_assoc"/>
    <property type="match status" value="1"/>
</dbReference>
<dbReference type="SMART" id="SM00823">
    <property type="entry name" value="PKS_PP"/>
    <property type="match status" value="1"/>
</dbReference>
<dbReference type="Gene3D" id="3.30.70.3290">
    <property type="match status" value="3"/>
</dbReference>